<dbReference type="Proteomes" id="UP000538929">
    <property type="component" value="Unassembled WGS sequence"/>
</dbReference>
<feature type="DNA-binding region" description="H-T-H motif" evidence="4">
    <location>
        <begin position="60"/>
        <end position="79"/>
    </location>
</feature>
<keyword evidence="3" id="KW-0804">Transcription</keyword>
<sequence>MAKDTTRPRGGPPDPVRSLALLWSARDRRPARNARHDLSVDRIVRVAIGVADAEGVDRLSMRRIAEELGVGTMTLYTYVPGKAELVDLMLDTVYGEVVTRPGADAAGECPDGDWRTRLDRVARDNWGLFRRHPWMLHVGVTRPALGPNAVAKYERELRAVADIGLSAIEMDTIVHLVIGHAETTARRADEAERVERDSGMTDEEWWRAQGPVLGSLMDSSAFPLAAAIGEAVGAAHGRAYDAGHNFEFGLRRILDGIAVMVDARTDTG</sequence>
<reference evidence="7" key="1">
    <citation type="submission" date="2019-10" db="EMBL/GenBank/DDBJ databases">
        <title>Streptomyces sp. nov., a novel actinobacterium isolated from alkaline environment.</title>
        <authorList>
            <person name="Golinska P."/>
        </authorList>
    </citation>
    <scope>NUCLEOTIDE SEQUENCE [LARGE SCALE GENOMIC DNA]</scope>
    <source>
        <strain evidence="7">DSM 42118</strain>
    </source>
</reference>
<feature type="domain" description="HTH tetR-type" evidence="5">
    <location>
        <begin position="37"/>
        <end position="97"/>
    </location>
</feature>
<evidence type="ECO:0000313" key="7">
    <source>
        <dbReference type="Proteomes" id="UP000538929"/>
    </source>
</evidence>
<dbReference type="GO" id="GO:0003700">
    <property type="term" value="F:DNA-binding transcription factor activity"/>
    <property type="evidence" value="ECO:0007669"/>
    <property type="project" value="TreeGrafter"/>
</dbReference>
<evidence type="ECO:0000256" key="4">
    <source>
        <dbReference type="PROSITE-ProRule" id="PRU00335"/>
    </source>
</evidence>
<name>A0A7W3TDH1_9ACTN</name>
<comment type="caution">
    <text evidence="6">The sequence shown here is derived from an EMBL/GenBank/DDBJ whole genome shotgun (WGS) entry which is preliminary data.</text>
</comment>
<dbReference type="SUPFAM" id="SSF48498">
    <property type="entry name" value="Tetracyclin repressor-like, C-terminal domain"/>
    <property type="match status" value="1"/>
</dbReference>
<proteinExistence type="predicted"/>
<dbReference type="InterPro" id="IPR009057">
    <property type="entry name" value="Homeodomain-like_sf"/>
</dbReference>
<dbReference type="PANTHER" id="PTHR30055:SF151">
    <property type="entry name" value="TRANSCRIPTIONAL REGULATORY PROTEIN"/>
    <property type="match status" value="1"/>
</dbReference>
<dbReference type="Pfam" id="PF00440">
    <property type="entry name" value="TetR_N"/>
    <property type="match status" value="1"/>
</dbReference>
<protein>
    <submittedName>
        <fullName evidence="6">TetR family transcriptional regulator</fullName>
    </submittedName>
</protein>
<dbReference type="PROSITE" id="PS50977">
    <property type="entry name" value="HTH_TETR_2"/>
    <property type="match status" value="1"/>
</dbReference>
<evidence type="ECO:0000256" key="3">
    <source>
        <dbReference type="ARBA" id="ARBA00023163"/>
    </source>
</evidence>
<dbReference type="Gene3D" id="1.10.10.60">
    <property type="entry name" value="Homeodomain-like"/>
    <property type="match status" value="1"/>
</dbReference>
<dbReference type="SUPFAM" id="SSF46689">
    <property type="entry name" value="Homeodomain-like"/>
    <property type="match status" value="1"/>
</dbReference>
<keyword evidence="2 4" id="KW-0238">DNA-binding</keyword>
<dbReference type="RefSeq" id="WP_182606241.1">
    <property type="nucleotide sequence ID" value="NZ_VKHT01000284.1"/>
</dbReference>
<accession>A0A7W3TDH1</accession>
<dbReference type="GO" id="GO:0000976">
    <property type="term" value="F:transcription cis-regulatory region binding"/>
    <property type="evidence" value="ECO:0007669"/>
    <property type="project" value="TreeGrafter"/>
</dbReference>
<dbReference type="InterPro" id="IPR001647">
    <property type="entry name" value="HTH_TetR"/>
</dbReference>
<evidence type="ECO:0000256" key="1">
    <source>
        <dbReference type="ARBA" id="ARBA00023015"/>
    </source>
</evidence>
<evidence type="ECO:0000313" key="6">
    <source>
        <dbReference type="EMBL" id="MBB0244655.1"/>
    </source>
</evidence>
<dbReference type="InterPro" id="IPR050109">
    <property type="entry name" value="HTH-type_TetR-like_transc_reg"/>
</dbReference>
<dbReference type="InterPro" id="IPR004111">
    <property type="entry name" value="Repressor_TetR_C"/>
</dbReference>
<dbReference type="Pfam" id="PF02909">
    <property type="entry name" value="TetR_C_1"/>
    <property type="match status" value="1"/>
</dbReference>
<dbReference type="PANTHER" id="PTHR30055">
    <property type="entry name" value="HTH-TYPE TRANSCRIPTIONAL REGULATOR RUTR"/>
    <property type="match status" value="1"/>
</dbReference>
<gene>
    <name evidence="6" type="ORF">FNQ90_11200</name>
</gene>
<dbReference type="InterPro" id="IPR036271">
    <property type="entry name" value="Tet_transcr_reg_TetR-rel_C_sf"/>
</dbReference>
<dbReference type="Gene3D" id="1.10.357.10">
    <property type="entry name" value="Tetracycline Repressor, domain 2"/>
    <property type="match status" value="1"/>
</dbReference>
<dbReference type="GO" id="GO:0045892">
    <property type="term" value="P:negative regulation of DNA-templated transcription"/>
    <property type="evidence" value="ECO:0007669"/>
    <property type="project" value="InterPro"/>
</dbReference>
<keyword evidence="1" id="KW-0805">Transcription regulation</keyword>
<organism evidence="6 7">
    <name type="scientific">Streptomyces alkaliphilus</name>
    <dbReference type="NCBI Taxonomy" id="1472722"/>
    <lineage>
        <taxon>Bacteria</taxon>
        <taxon>Bacillati</taxon>
        <taxon>Actinomycetota</taxon>
        <taxon>Actinomycetes</taxon>
        <taxon>Kitasatosporales</taxon>
        <taxon>Streptomycetaceae</taxon>
        <taxon>Streptomyces</taxon>
    </lineage>
</organism>
<evidence type="ECO:0000259" key="5">
    <source>
        <dbReference type="PROSITE" id="PS50977"/>
    </source>
</evidence>
<dbReference type="EMBL" id="VKHT01000284">
    <property type="protein sequence ID" value="MBB0244655.1"/>
    <property type="molecule type" value="Genomic_DNA"/>
</dbReference>
<evidence type="ECO:0000256" key="2">
    <source>
        <dbReference type="ARBA" id="ARBA00023125"/>
    </source>
</evidence>
<keyword evidence="7" id="KW-1185">Reference proteome</keyword>
<dbReference type="AlphaFoldDB" id="A0A7W3TDH1"/>